<proteinExistence type="predicted"/>
<dbReference type="GeneID" id="68866727"/>
<organism evidence="1 2">
    <name type="scientific">Saccharolobus caldissimus</name>
    <dbReference type="NCBI Taxonomy" id="1702097"/>
    <lineage>
        <taxon>Archaea</taxon>
        <taxon>Thermoproteota</taxon>
        <taxon>Thermoprotei</taxon>
        <taxon>Sulfolobales</taxon>
        <taxon>Sulfolobaceae</taxon>
        <taxon>Saccharolobus</taxon>
    </lineage>
</organism>
<dbReference type="EMBL" id="AP025226">
    <property type="protein sequence ID" value="BDB98978.1"/>
    <property type="molecule type" value="Genomic_DNA"/>
</dbReference>
<reference evidence="1 2" key="1">
    <citation type="journal article" date="2022" name="Microbiol. Resour. Announc.">
        <title>Complete Genome Sequence of the Hyperthermophilic and Acidophilic Archaeon Saccharolobus caldissimus Strain HS-3T.</title>
        <authorList>
            <person name="Sakai H.D."/>
            <person name="Kurosawa N."/>
        </authorList>
    </citation>
    <scope>NUCLEOTIDE SEQUENCE [LARGE SCALE GENOMIC DNA]</scope>
    <source>
        <strain evidence="1 2">JCM32116</strain>
    </source>
</reference>
<gene>
    <name evidence="1" type="ORF">SACC_19950</name>
</gene>
<evidence type="ECO:0000313" key="2">
    <source>
        <dbReference type="Proteomes" id="UP001319921"/>
    </source>
</evidence>
<name>A0AAQ4CT47_9CREN</name>
<evidence type="ECO:0000313" key="1">
    <source>
        <dbReference type="EMBL" id="BDB98978.1"/>
    </source>
</evidence>
<sequence>MNAIERLNECINELNSVNESELSINEIDLLKFLRGQIIKSRSLLEIFSKSVDEKRWDDVLSSTFQILQRANSIFGYLVQPTILSLVSKSKLSAIIENVIDSLAFAISEMIVVLKQNNKMIGIDSITVNIASNPPSISVSVVIKGG</sequence>
<accession>A0AAQ4CT47</accession>
<protein>
    <submittedName>
        <fullName evidence="1">Uncharacterized protein</fullName>
    </submittedName>
</protein>
<dbReference type="AlphaFoldDB" id="A0AAQ4CT47"/>
<dbReference type="KEGG" id="scas:SACC_19950"/>
<dbReference type="RefSeq" id="WP_229569336.1">
    <property type="nucleotide sequence ID" value="NZ_AP025226.1"/>
</dbReference>
<keyword evidence="2" id="KW-1185">Reference proteome</keyword>
<dbReference type="Proteomes" id="UP001319921">
    <property type="component" value="Chromosome"/>
</dbReference>